<name>A0AA36MBD0_CYLNA</name>
<proteinExistence type="predicted"/>
<dbReference type="EMBL" id="CATQJL010000305">
    <property type="protein sequence ID" value="CAJ0604340.1"/>
    <property type="molecule type" value="Genomic_DNA"/>
</dbReference>
<evidence type="ECO:0000313" key="3">
    <source>
        <dbReference type="EMBL" id="CAJ0604340.1"/>
    </source>
</evidence>
<organism evidence="3 4">
    <name type="scientific">Cylicocyclus nassatus</name>
    <name type="common">Nematode worm</name>
    <dbReference type="NCBI Taxonomy" id="53992"/>
    <lineage>
        <taxon>Eukaryota</taxon>
        <taxon>Metazoa</taxon>
        <taxon>Ecdysozoa</taxon>
        <taxon>Nematoda</taxon>
        <taxon>Chromadorea</taxon>
        <taxon>Rhabditida</taxon>
        <taxon>Rhabditina</taxon>
        <taxon>Rhabditomorpha</taxon>
        <taxon>Strongyloidea</taxon>
        <taxon>Strongylidae</taxon>
        <taxon>Cylicocyclus</taxon>
    </lineage>
</organism>
<evidence type="ECO:0000259" key="2">
    <source>
        <dbReference type="Pfam" id="PF10328"/>
    </source>
</evidence>
<keyword evidence="4" id="KW-1185">Reference proteome</keyword>
<dbReference type="Pfam" id="PF10328">
    <property type="entry name" value="7TM_GPCR_Srx"/>
    <property type="match status" value="1"/>
</dbReference>
<keyword evidence="1" id="KW-1133">Transmembrane helix</keyword>
<comment type="caution">
    <text evidence="3">The sequence shown here is derived from an EMBL/GenBank/DDBJ whole genome shotgun (WGS) entry which is preliminary data.</text>
</comment>
<accession>A0AA36MBD0</accession>
<feature type="transmembrane region" description="Helical" evidence="1">
    <location>
        <begin position="20"/>
        <end position="44"/>
    </location>
</feature>
<evidence type="ECO:0000313" key="4">
    <source>
        <dbReference type="Proteomes" id="UP001176961"/>
    </source>
</evidence>
<evidence type="ECO:0000256" key="1">
    <source>
        <dbReference type="SAM" id="Phobius"/>
    </source>
</evidence>
<gene>
    <name evidence="3" type="ORF">CYNAS_LOCUS16323</name>
</gene>
<dbReference type="InterPro" id="IPR019430">
    <property type="entry name" value="7TM_GPCR_serpentine_rcpt_Srx"/>
</dbReference>
<keyword evidence="1" id="KW-0472">Membrane</keyword>
<keyword evidence="1" id="KW-0812">Transmembrane</keyword>
<feature type="domain" description="7TM GPCR serpentine receptor class x (Srx)" evidence="2">
    <location>
        <begin position="2"/>
        <end position="161"/>
    </location>
</feature>
<reference evidence="3" key="1">
    <citation type="submission" date="2023-07" db="EMBL/GenBank/DDBJ databases">
        <authorList>
            <consortium name="CYATHOMIX"/>
        </authorList>
    </citation>
    <scope>NUCLEOTIDE SEQUENCE</scope>
    <source>
        <strain evidence="3">N/A</strain>
    </source>
</reference>
<dbReference type="Proteomes" id="UP001176961">
    <property type="component" value="Unassembled WGS sequence"/>
</dbReference>
<dbReference type="PANTHER" id="PTHR23013">
    <property type="entry name" value="SERPENTINE RECEPTOR"/>
    <property type="match status" value="1"/>
</dbReference>
<dbReference type="AlphaFoldDB" id="A0AA36MBD0"/>
<protein>
    <recommendedName>
        <fullName evidence="2">7TM GPCR serpentine receptor class x (Srx) domain-containing protein</fullName>
    </recommendedName>
</protein>
<feature type="transmembrane region" description="Helical" evidence="1">
    <location>
        <begin position="69"/>
        <end position="92"/>
    </location>
</feature>
<dbReference type="PANTHER" id="PTHR23013:SF27">
    <property type="entry name" value="G-PROTEIN COUPLED RECEPTORS FAMILY 1 PROFILE DOMAIN-CONTAINING PROTEIN"/>
    <property type="match status" value="1"/>
</dbReference>
<sequence>MHRFTAIFFPMFYQTSLCQFSATAIQLFLSWSWGIVGLAFWIIAPMCNGCVFAFDAEIASYGDDCPPEFALYSISVPIYFCSVSVFVVNILILWKLRSLNASCHLSKETDGIIQDSTFLLETLVFTFAPVMVESTMGIFICYSLIWELAHAVDGIIILLYNVKLPRFEITCYSAPTTSITNTNVAIF</sequence>